<dbReference type="Gene3D" id="3.40.30.10">
    <property type="entry name" value="Glutaredoxin"/>
    <property type="match status" value="1"/>
</dbReference>
<gene>
    <name evidence="2" type="ORF">GCM10022279_03840</name>
</gene>
<dbReference type="PANTHER" id="PTHR13887">
    <property type="entry name" value="GLUTATHIONE S-TRANSFERASE KAPPA"/>
    <property type="match status" value="1"/>
</dbReference>
<dbReference type="SUPFAM" id="SSF52833">
    <property type="entry name" value="Thioredoxin-like"/>
    <property type="match status" value="1"/>
</dbReference>
<keyword evidence="3" id="KW-1185">Reference proteome</keyword>
<dbReference type="RefSeq" id="WP_103046126.1">
    <property type="nucleotide sequence ID" value="NZ_BAABBP010000002.1"/>
</dbReference>
<evidence type="ECO:0000313" key="3">
    <source>
        <dbReference type="Proteomes" id="UP001501627"/>
    </source>
</evidence>
<proteinExistence type="predicted"/>
<evidence type="ECO:0000313" key="2">
    <source>
        <dbReference type="EMBL" id="GAA3983687.1"/>
    </source>
</evidence>
<dbReference type="CDD" id="cd03024">
    <property type="entry name" value="DsbA_FrnE"/>
    <property type="match status" value="1"/>
</dbReference>
<dbReference type="Proteomes" id="UP001501627">
    <property type="component" value="Unassembled WGS sequence"/>
</dbReference>
<comment type="caution">
    <text evidence="2">The sequence shown here is derived from an EMBL/GenBank/DDBJ whole genome shotgun (WGS) entry which is preliminary data.</text>
</comment>
<organism evidence="2 3">
    <name type="scientific">Comamonas faecalis</name>
    <dbReference type="NCBI Taxonomy" id="1387849"/>
    <lineage>
        <taxon>Bacteria</taxon>
        <taxon>Pseudomonadati</taxon>
        <taxon>Pseudomonadota</taxon>
        <taxon>Betaproteobacteria</taxon>
        <taxon>Burkholderiales</taxon>
        <taxon>Comamonadaceae</taxon>
        <taxon>Comamonas</taxon>
    </lineage>
</organism>
<dbReference type="InterPro" id="IPR001853">
    <property type="entry name" value="DSBA-like_thioredoxin_dom"/>
</dbReference>
<evidence type="ECO:0000259" key="1">
    <source>
        <dbReference type="Pfam" id="PF01323"/>
    </source>
</evidence>
<reference evidence="3" key="1">
    <citation type="journal article" date="2019" name="Int. J. Syst. Evol. Microbiol.">
        <title>The Global Catalogue of Microorganisms (GCM) 10K type strain sequencing project: providing services to taxonomists for standard genome sequencing and annotation.</title>
        <authorList>
            <consortium name="The Broad Institute Genomics Platform"/>
            <consortium name="The Broad Institute Genome Sequencing Center for Infectious Disease"/>
            <person name="Wu L."/>
            <person name="Ma J."/>
        </authorList>
    </citation>
    <scope>NUCLEOTIDE SEQUENCE [LARGE SCALE GENOMIC DNA]</scope>
    <source>
        <strain evidence="3">JCM 17561</strain>
    </source>
</reference>
<dbReference type="EMBL" id="BAABBP010000002">
    <property type="protein sequence ID" value="GAA3983687.1"/>
    <property type="molecule type" value="Genomic_DNA"/>
</dbReference>
<sequence>MTAPATLQIDFVSDVVCPWCAIGLHALEQAAARLEGQVALQWRFHPFELNPAMGQDGEDLLQHLAGKYGSSAAQMQQMHEAIAARGAQLGFVFDQQRRTRIVNTFDAHRLLHWQKEQGAEGGQRALEHALFTAYFTRGEDVSDHAVLLALVASLGLDEQRAAAILAGDEYAGAVRQQEAQWQARGIHSVPAIVINGRHLIQGGQPVEVFEQALRRIAAL</sequence>
<protein>
    <submittedName>
        <fullName evidence="2">DsbA family oxidoreductase</fullName>
    </submittedName>
</protein>
<dbReference type="InterPro" id="IPR036249">
    <property type="entry name" value="Thioredoxin-like_sf"/>
</dbReference>
<name>A0ABP7QJM6_9BURK</name>
<dbReference type="Pfam" id="PF01323">
    <property type="entry name" value="DSBA"/>
    <property type="match status" value="1"/>
</dbReference>
<dbReference type="PANTHER" id="PTHR13887:SF41">
    <property type="entry name" value="THIOREDOXIN SUPERFAMILY PROTEIN"/>
    <property type="match status" value="1"/>
</dbReference>
<accession>A0ABP7QJM6</accession>
<feature type="domain" description="DSBA-like thioredoxin" evidence="1">
    <location>
        <begin position="8"/>
        <end position="213"/>
    </location>
</feature>